<gene>
    <name evidence="1" type="ORF">SAMN05216271_1012</name>
</gene>
<dbReference type="STRING" id="472181.SAMN05216271_1012"/>
<protein>
    <submittedName>
        <fullName evidence="1">Uncharacterized protein</fullName>
    </submittedName>
</protein>
<accession>A0A1H1NXF7</accession>
<reference evidence="2" key="1">
    <citation type="submission" date="2016-10" db="EMBL/GenBank/DDBJ databases">
        <authorList>
            <person name="Varghese N."/>
            <person name="Submissions S."/>
        </authorList>
    </citation>
    <scope>NUCLEOTIDE SEQUENCE [LARGE SCALE GENOMIC DNA]</scope>
    <source>
        <strain evidence="2">JCM 14963</strain>
    </source>
</reference>
<name>A0A1H1NXF7_9GAMM</name>
<dbReference type="Proteomes" id="UP000243413">
    <property type="component" value="Chromosome I"/>
</dbReference>
<sequence>MALFLGLGSFVWAGLPGCKRGSSLDYSSIF</sequence>
<evidence type="ECO:0000313" key="2">
    <source>
        <dbReference type="Proteomes" id="UP000243413"/>
    </source>
</evidence>
<dbReference type="AlphaFoldDB" id="A0A1H1NXF7"/>
<evidence type="ECO:0000313" key="1">
    <source>
        <dbReference type="EMBL" id="SDS03671.1"/>
    </source>
</evidence>
<dbReference type="EMBL" id="LT629763">
    <property type="protein sequence ID" value="SDS03671.1"/>
    <property type="molecule type" value="Genomic_DNA"/>
</dbReference>
<organism evidence="1 2">
    <name type="scientific">Halopseudomonas sabulinigri</name>
    <dbReference type="NCBI Taxonomy" id="472181"/>
    <lineage>
        <taxon>Bacteria</taxon>
        <taxon>Pseudomonadati</taxon>
        <taxon>Pseudomonadota</taxon>
        <taxon>Gammaproteobacteria</taxon>
        <taxon>Pseudomonadales</taxon>
        <taxon>Pseudomonadaceae</taxon>
        <taxon>Halopseudomonas</taxon>
    </lineage>
</organism>
<proteinExistence type="predicted"/>